<feature type="region of interest" description="Disordered" evidence="1">
    <location>
        <begin position="1814"/>
        <end position="1975"/>
    </location>
</feature>
<evidence type="ECO:0000313" key="3">
    <source>
        <dbReference type="EMBL" id="EFI93471.1"/>
    </source>
</evidence>
<keyword evidence="4" id="KW-1185">Reference proteome</keyword>
<protein>
    <recommendedName>
        <fullName evidence="2">CxC2-like cysteine cluster KDZ transposase-associated domain-containing protein</fullName>
    </recommendedName>
</protein>
<feature type="compositionally biased region" description="Basic and acidic residues" evidence="1">
    <location>
        <begin position="160"/>
        <end position="170"/>
    </location>
</feature>
<feature type="region of interest" description="Disordered" evidence="1">
    <location>
        <begin position="498"/>
        <end position="723"/>
    </location>
</feature>
<feature type="compositionally biased region" description="Acidic residues" evidence="1">
    <location>
        <begin position="513"/>
        <end position="532"/>
    </location>
</feature>
<feature type="region of interest" description="Disordered" evidence="1">
    <location>
        <begin position="1"/>
        <end position="170"/>
    </location>
</feature>
<organism evidence="4">
    <name type="scientific">Schizophyllum commune (strain H4-8 / FGSC 9210)</name>
    <name type="common">Split gill fungus</name>
    <dbReference type="NCBI Taxonomy" id="578458"/>
    <lineage>
        <taxon>Eukaryota</taxon>
        <taxon>Fungi</taxon>
        <taxon>Dikarya</taxon>
        <taxon>Basidiomycota</taxon>
        <taxon>Agaricomycotina</taxon>
        <taxon>Agaricomycetes</taxon>
        <taxon>Agaricomycetidae</taxon>
        <taxon>Agaricales</taxon>
        <taxon>Schizophyllaceae</taxon>
        <taxon>Schizophyllum</taxon>
    </lineage>
</organism>
<dbReference type="eggNOG" id="ENOG502SJXV">
    <property type="taxonomic scope" value="Eukaryota"/>
</dbReference>
<feature type="compositionally biased region" description="Basic and acidic residues" evidence="1">
    <location>
        <begin position="1845"/>
        <end position="1860"/>
    </location>
</feature>
<dbReference type="KEGG" id="scm:SCHCO_02602404"/>
<feature type="compositionally biased region" description="Polar residues" evidence="1">
    <location>
        <begin position="548"/>
        <end position="570"/>
    </location>
</feature>
<feature type="compositionally biased region" description="Basic and acidic residues" evidence="1">
    <location>
        <begin position="656"/>
        <end position="672"/>
    </location>
</feature>
<dbReference type="HOGENOM" id="CLU_229157_0_0_1"/>
<dbReference type="PANTHER" id="PTHR33096">
    <property type="entry name" value="CXC2 DOMAIN-CONTAINING PROTEIN"/>
    <property type="match status" value="1"/>
</dbReference>
<dbReference type="Proteomes" id="UP000007431">
    <property type="component" value="Unassembled WGS sequence"/>
</dbReference>
<feature type="compositionally biased region" description="Pro residues" evidence="1">
    <location>
        <begin position="41"/>
        <end position="58"/>
    </location>
</feature>
<feature type="domain" description="CxC2-like cysteine cluster KDZ transposase-associated" evidence="2">
    <location>
        <begin position="1009"/>
        <end position="1111"/>
    </location>
</feature>
<reference evidence="3 4" key="1">
    <citation type="journal article" date="2010" name="Nat. Biotechnol.">
        <title>Genome sequence of the model mushroom Schizophyllum commune.</title>
        <authorList>
            <person name="Ohm R.A."/>
            <person name="de Jong J.F."/>
            <person name="Lugones L.G."/>
            <person name="Aerts A."/>
            <person name="Kothe E."/>
            <person name="Stajich J.E."/>
            <person name="de Vries R.P."/>
            <person name="Record E."/>
            <person name="Levasseur A."/>
            <person name="Baker S.E."/>
            <person name="Bartholomew K.A."/>
            <person name="Coutinho P.M."/>
            <person name="Erdmann S."/>
            <person name="Fowler T.J."/>
            <person name="Gathman A.C."/>
            <person name="Lombard V."/>
            <person name="Henrissat B."/>
            <person name="Knabe N."/>
            <person name="Kuees U."/>
            <person name="Lilly W.W."/>
            <person name="Lindquist E."/>
            <person name="Lucas S."/>
            <person name="Magnuson J.K."/>
            <person name="Piumi F."/>
            <person name="Raudaskoski M."/>
            <person name="Salamov A."/>
            <person name="Schmutz J."/>
            <person name="Schwarze F.W.M.R."/>
            <person name="vanKuyk P.A."/>
            <person name="Horton J.S."/>
            <person name="Grigoriev I.V."/>
            <person name="Woesten H.A.B."/>
        </authorList>
    </citation>
    <scope>NUCLEOTIDE SEQUENCE [LARGE SCALE GENOMIC DNA]</scope>
    <source>
        <strain evidence="4">H4-8 / FGSC 9210</strain>
    </source>
</reference>
<feature type="compositionally biased region" description="Low complexity" evidence="1">
    <location>
        <begin position="96"/>
        <end position="109"/>
    </location>
</feature>
<feature type="compositionally biased region" description="Polar residues" evidence="1">
    <location>
        <begin position="59"/>
        <end position="88"/>
    </location>
</feature>
<accession>D8QFT8</accession>
<dbReference type="InParanoid" id="D8QFT8"/>
<feature type="compositionally biased region" description="Low complexity" evidence="1">
    <location>
        <begin position="618"/>
        <end position="628"/>
    </location>
</feature>
<gene>
    <name evidence="3" type="ORF">SCHCODRAFT_237454</name>
</gene>
<name>D8QFT8_SCHCM</name>
<dbReference type="EMBL" id="GL377311">
    <property type="protein sequence ID" value="EFI93471.1"/>
    <property type="molecule type" value="Genomic_DNA"/>
</dbReference>
<dbReference type="VEuPathDB" id="FungiDB:SCHCODRAFT_02602404"/>
<feature type="compositionally biased region" description="Low complexity" evidence="1">
    <location>
        <begin position="22"/>
        <end position="40"/>
    </location>
</feature>
<sequence>MENGLSSEQTSGALPPPPPMSTQPSSWSWRPSPAGMDGPPMSGPPPTWPPPTWPPPVQNPTATVQSPPDASRQFSYPMTETPPTTTFASPRPTQPEPATAQAPTTTTRPLQPPPPASPSPLASLPAPPSSPTRTAPAQAATRPPAPARKGAGKKRKRGGKPKEERRNRKNWAEGVREEFMKPYVPRYVDAVAKGGWPAGQAVIRELCAEYHAKIPWTLPYTKEPTTPLPEYDPLNPPVLEPLSDEEEAERSAILTELNGMLHRWVHWRAKKVPGYRQQYRANRNNPFDRLVLQLCGMSPKGAKKALQPVQQYAHEHPDASVAAGAAFEDEMASKGFVMNGKNMIEKQSVNWTMGWIKKNYFDKLPASEKAGYGARARQTAREEKEAWEKALKEPPRRDAKSIQKAWDCLDAFVEPLLRGIVSRMDGNVVLLVGARLPEEGGKPKARHFVMGKNLEGLPFSLWDESHYQKDVLGSWLEYIETIWSPEECAAVDLNAPDVHTPGSLGRTEFTAQEMEDDDESDGEDNDEDEDEVPLANTSGSARKRQKKNTTSSSMDTPSLDQTPAFASQQPVGLPLQHSRPAPEPTEQLTPERVEQLCPERVEHLTPEPIEQREPVKPVDPLLIDPLLLGQVNPPPIEPEQPVASRRQSARSSALQRQREHAPSAITRDEAARRAGVATSVNGPDLRNTSSAPSESPPIPASASRASLQPPSPTTRAPSPTAPAAVVSAVQLPQSARENTAAAWFRDAWQYVAHDFGPDWEALLRDYALWEEAYAYSNAKGVAKALPTLNTRPKEVGVWVSHARWNRGLSGEPDLKDFSSAQGLLRRWWEWYRRLSPSWRNTRADGTLEPCTVSEDDMGKLECSGINGVLNLVVVLKRHARHSDVLVPVAQRRRVHEEGDDVDAWQPTIAPSRSDTLEEYIPFFMMGEGVSCEDQVIEVTDASTGKRKRYASCWRPYDQMFLHELLRHEGLAGDHQNLNTCRSIASRPCNELKLAEQRWTGDFWDKLVSLKDLGLVYQVGHGGLPCPAPQPTVYSMTVIAATHICRVNIRYCACSRGERANHVQQLLREGWYPATVIEPGTCALFSALDHFMLLTAIANTNVRDFITSLQTSGNALRLLPLANRFRKNARSDAALGGGSGCFVEPQQFKEHLKGYVNEEDVSTCISFAALMEKDTKLTTGCRVSGCGACSCTRHETIRPNGLGDLQKGERYANMDYIFWSSLQGEQVPRVMLTYDIGCQWKKGLLARVQKLPAAIQPKFSNQRPIFDVDVCLPVWHGNVHDIACRSANSVRYACGAGKPDGEGPERIWSQMNSMAAATKEMGEGVRDGVIEHWTAHHNVQKNVGQGHVLEGRHKLATAQREQRRAELLDIEQALEPQVLKTWQKMYDEYERDDVSKPNPFMPQVSEGPSEQGVRAQLVRDEAEDIKLGRTPMRATTKAAFVVLGLQLEEMQRRIAAMAADISLAALDRDRKVQEQRVAWFKKLTRYRALQEHFMPVAVAKALAEEQARNPDTPPPDAEEVKIWLPSNLTREEREEGCVEGLAKVEDIRNRLHARRYIINERNAHATGQQQSTRARNIIARLDERIERVAEKYRAARRGLFCITPANDYPAFRELRSSDLSIDDDREADGASTERLNNHGERGSRAISNTRKTDATPLTARDRAIASVRDADSRRNLTSWIWTALGGPNQDTEAQVHDAVRVEWAKARARSERWTEEVNIITEEMRRVLRCLRWNCRHWEELARFEGELDPAGRAGLRAYALRQAHLYGRLRTSFHVAWSAGSGKAASHGQKPFGPCHWWIRMDYDEALDDFHNGEDVSAAGESAGSIRRRDDVEAEEARSFLSRSPSREPVQKRARADEPPRAGPSNAPARAPTSTGPRAGRGGDFGRGGCRGGRPRGRGGARNFRLGPFGAPNEPFSPFRPANWTGGTDGWATTTHGPGVFPPGHEPTFTPLQEDDDESDLGSGEPDSDSERIRDRRQLRRKRALELRAEPLHPVAVAIRDPAALQYVRERQVMLMMDITRVPKVISRNGALTAATAPLGRTRRVDRTPTQLIIQKFNALPRTVADPRHDRPLTPTRDAPLGVWITTLATNVNALPRGIRTMRWGTHNADPHFLAVSQVRTWCTLQRMLPDDTTDFQYRWLTEAILLIGELATTGPGNGRVGYIAWCESFGVELRLNRALSRFTPNHGPLDMPHFVKFLASECGINPIEFNDMLPFVAEACYVNLQLVDEVDRSQAVLDSIASHVLQDGGRWPQGLPGPSYWATSSQDPKWFYAAPPLPGSDQVLLGHRSPPTCIDAIADPNFIYAPNDPEQYRMRKLPVIAVERWVMANVPPAAHPTASGDTVERDEEMGDASKETPSQPEAVAATPIDNPSALSAEGSAQPESGVDADVPKDDLAQPLPPQGEGAGSGAVDA</sequence>
<feature type="compositionally biased region" description="Basic residues" evidence="1">
    <location>
        <begin position="150"/>
        <end position="159"/>
    </location>
</feature>
<feature type="compositionally biased region" description="Low complexity" evidence="1">
    <location>
        <begin position="131"/>
        <end position="142"/>
    </location>
</feature>
<evidence type="ECO:0000256" key="1">
    <source>
        <dbReference type="SAM" id="MobiDB-lite"/>
    </source>
</evidence>
<feature type="region of interest" description="Disordered" evidence="1">
    <location>
        <begin position="2333"/>
        <end position="2414"/>
    </location>
</feature>
<feature type="compositionally biased region" description="Gly residues" evidence="1">
    <location>
        <begin position="1879"/>
        <end position="1892"/>
    </location>
</feature>
<feature type="compositionally biased region" description="Gly residues" evidence="1">
    <location>
        <begin position="2405"/>
        <end position="2414"/>
    </location>
</feature>
<feature type="compositionally biased region" description="Basic and acidic residues" evidence="1">
    <location>
        <begin position="1827"/>
        <end position="1838"/>
    </location>
</feature>
<feature type="compositionally biased region" description="Basic and acidic residues" evidence="1">
    <location>
        <begin position="589"/>
        <end position="616"/>
    </location>
</feature>
<dbReference type="InterPro" id="IPR040521">
    <property type="entry name" value="KDZ"/>
</dbReference>
<feature type="compositionally biased region" description="Polar residues" evidence="1">
    <location>
        <begin position="1"/>
        <end position="12"/>
    </location>
</feature>
<dbReference type="OrthoDB" id="2804062at2759"/>
<dbReference type="GeneID" id="9592144"/>
<evidence type="ECO:0000259" key="2">
    <source>
        <dbReference type="Pfam" id="PF18803"/>
    </source>
</evidence>
<feature type="region of interest" description="Disordered" evidence="1">
    <location>
        <begin position="1621"/>
        <end position="1659"/>
    </location>
</feature>
<dbReference type="Pfam" id="PF18758">
    <property type="entry name" value="KDZ"/>
    <property type="match status" value="1"/>
</dbReference>
<dbReference type="RefSeq" id="XP_003028374.1">
    <property type="nucleotide sequence ID" value="XM_003028328.1"/>
</dbReference>
<feature type="compositionally biased region" description="Low complexity" evidence="1">
    <location>
        <begin position="713"/>
        <end position="723"/>
    </location>
</feature>
<dbReference type="Pfam" id="PF18803">
    <property type="entry name" value="CxC2"/>
    <property type="match status" value="1"/>
</dbReference>
<evidence type="ECO:0000313" key="4">
    <source>
        <dbReference type="Proteomes" id="UP000007431"/>
    </source>
</evidence>
<proteinExistence type="predicted"/>
<feature type="compositionally biased region" description="Low complexity" evidence="1">
    <location>
        <begin position="643"/>
        <end position="655"/>
    </location>
</feature>
<dbReference type="PANTHER" id="PTHR33096:SF1">
    <property type="entry name" value="CXC1-LIKE CYSTEINE CLUSTER ASSOCIATED WITH KDZ TRANSPOSASES DOMAIN-CONTAINING PROTEIN"/>
    <property type="match status" value="1"/>
</dbReference>
<dbReference type="InterPro" id="IPR041457">
    <property type="entry name" value="CxC2_KDZ-assoc"/>
</dbReference>